<protein>
    <submittedName>
        <fullName evidence="1">Uncharacterized protein</fullName>
    </submittedName>
</protein>
<evidence type="ECO:0000313" key="2">
    <source>
        <dbReference type="Proteomes" id="UP000222296"/>
    </source>
</evidence>
<organism evidence="1 2">
    <name type="scientific">Agrobacterium tumefaciens</name>
    <dbReference type="NCBI Taxonomy" id="358"/>
    <lineage>
        <taxon>Bacteria</taxon>
        <taxon>Pseudomonadati</taxon>
        <taxon>Pseudomonadota</taxon>
        <taxon>Alphaproteobacteria</taxon>
        <taxon>Hyphomicrobiales</taxon>
        <taxon>Rhizobiaceae</taxon>
        <taxon>Rhizobium/Agrobacterium group</taxon>
        <taxon>Agrobacterium</taxon>
        <taxon>Agrobacterium tumefaciens complex</taxon>
    </lineage>
</organism>
<dbReference type="EMBL" id="CP042275">
    <property type="protein sequence ID" value="QDY96734.1"/>
    <property type="molecule type" value="Genomic_DNA"/>
</dbReference>
<reference evidence="1 2" key="1">
    <citation type="journal article" date="2017" name="Genome Announc.">
        <title>Draft Genome Sequence of Agrobacterium tumefaciens Biovar 1 Strain 186, Isolated from Walnut.</title>
        <authorList>
            <person name="Poret-Peterson A.T."/>
            <person name="Bhatnagar S."/>
            <person name="McClean A.E."/>
            <person name="Kluepfel D.A."/>
        </authorList>
    </citation>
    <scope>NUCLEOTIDE SEQUENCE [LARGE SCALE GENOMIC DNA]</scope>
    <source>
        <strain evidence="1 2">186</strain>
    </source>
</reference>
<proteinExistence type="predicted"/>
<gene>
    <name evidence="1" type="ORF">CG010_021740</name>
</gene>
<dbReference type="RefSeq" id="WP_128286955.1">
    <property type="nucleotide sequence ID" value="NZ_CP029045.1"/>
</dbReference>
<evidence type="ECO:0000313" key="1">
    <source>
        <dbReference type="EMBL" id="QDY96734.1"/>
    </source>
</evidence>
<dbReference type="Proteomes" id="UP000222296">
    <property type="component" value="Chromosome Linear"/>
</dbReference>
<accession>A0AAP9E835</accession>
<dbReference type="AlphaFoldDB" id="A0AAP9E835"/>
<name>A0AAP9E835_AGRTU</name>
<sequence>MNQVPAETGFSHHYKAGRWTPRRTALQQRRQKGKNGFATGFYGKYLFYKICRLLALIPPSN</sequence>